<dbReference type="Gene3D" id="3.40.50.2300">
    <property type="match status" value="1"/>
</dbReference>
<dbReference type="AlphaFoldDB" id="A0AA48HVT9"/>
<gene>
    <name evidence="1" type="ORF">MACH26_22990</name>
</gene>
<reference evidence="1" key="1">
    <citation type="submission" date="2023-01" db="EMBL/GenBank/DDBJ databases">
        <title>Complete genome sequence of Planctobacterium marinum strain Dej080120_11.</title>
        <authorList>
            <person name="Ueki S."/>
            <person name="Maruyama F."/>
        </authorList>
    </citation>
    <scope>NUCLEOTIDE SEQUENCE</scope>
    <source>
        <strain evidence="1">Dej080120_11</strain>
    </source>
</reference>
<dbReference type="KEGG" id="pmaw:MACH26_22990"/>
<dbReference type="PANTHER" id="PTHR35271:SF1">
    <property type="entry name" value="ABC TRANSPORTER, SUBSTRATE-BINDING LIPOPROTEIN"/>
    <property type="match status" value="1"/>
</dbReference>
<proteinExistence type="predicted"/>
<dbReference type="EMBL" id="AP027272">
    <property type="protein sequence ID" value="BDX06778.1"/>
    <property type="molecule type" value="Genomic_DNA"/>
</dbReference>
<sequence>MVLGRKIFILLTVFVLSSFEVMARDKLAVVYPEVPSPANLVFEEIIAGIEASHPQNLLIRAISRTESPDESLAWVNEQQPDMLIALGKRGYRIAKYIYKERPVAIGALPIRPNGISGISLLADPGILFDSLKNLAPDISVINVVYSPSSRWLMSIAAEEAAEKGLELKPTEVKNIKEAISTYDALLKEIDPSKEAVWVPVDKITAHEQVILPSLLEKSWEQNLVLFSSKPAHAKRGALFSVFPDNQALGQQLVKMVTQIYQSHNETGVVPLQDMKLAVNLRTAAHLGFDYKSQQKEQFHLTFPQ</sequence>
<name>A0AA48HVT9_9ALTE</name>
<dbReference type="Pfam" id="PF04392">
    <property type="entry name" value="ABC_sub_bind"/>
    <property type="match status" value="1"/>
</dbReference>
<dbReference type="Proteomes" id="UP001333710">
    <property type="component" value="Chromosome"/>
</dbReference>
<keyword evidence="2" id="KW-1185">Reference proteome</keyword>
<evidence type="ECO:0000313" key="1">
    <source>
        <dbReference type="EMBL" id="BDX06778.1"/>
    </source>
</evidence>
<dbReference type="InterPro" id="IPR007487">
    <property type="entry name" value="ABC_transpt-TYRBP-like"/>
</dbReference>
<organism evidence="1 2">
    <name type="scientific">Planctobacterium marinum</name>
    <dbReference type="NCBI Taxonomy" id="1631968"/>
    <lineage>
        <taxon>Bacteria</taxon>
        <taxon>Pseudomonadati</taxon>
        <taxon>Pseudomonadota</taxon>
        <taxon>Gammaproteobacteria</taxon>
        <taxon>Alteromonadales</taxon>
        <taxon>Alteromonadaceae</taxon>
        <taxon>Planctobacterium</taxon>
    </lineage>
</organism>
<evidence type="ECO:0000313" key="2">
    <source>
        <dbReference type="Proteomes" id="UP001333710"/>
    </source>
</evidence>
<protein>
    <submittedName>
        <fullName evidence="1">Uncharacterized protein</fullName>
    </submittedName>
</protein>
<dbReference type="PANTHER" id="PTHR35271">
    <property type="entry name" value="ABC TRANSPORTER, SUBSTRATE-BINDING LIPOPROTEIN-RELATED"/>
    <property type="match status" value="1"/>
</dbReference>
<accession>A0AA48HVT9</accession>